<evidence type="ECO:0000256" key="6">
    <source>
        <dbReference type="ARBA" id="ARBA00022695"/>
    </source>
</evidence>
<comment type="caution">
    <text evidence="17">The sequence shown here is derived from an EMBL/GenBank/DDBJ whole genome shotgun (WGS) entry which is preliminary data.</text>
</comment>
<dbReference type="Gene3D" id="3.40.1170.60">
    <property type="match status" value="1"/>
</dbReference>
<feature type="site" description="Substrate discrimination" evidence="15">
    <location>
        <position position="16"/>
    </location>
</feature>
<keyword evidence="10 15" id="KW-0460">Magnesium</keyword>
<evidence type="ECO:0000256" key="7">
    <source>
        <dbReference type="ARBA" id="ARBA00022705"/>
    </source>
</evidence>
<dbReference type="Gene3D" id="1.10.150.20">
    <property type="entry name" value="5' to 3' exonuclease, C-terminal subdomain"/>
    <property type="match status" value="1"/>
</dbReference>
<keyword evidence="12 15" id="KW-0238">DNA-binding</keyword>
<dbReference type="AlphaFoldDB" id="A0A0C1TSW4"/>
<dbReference type="GO" id="GO:0003887">
    <property type="term" value="F:DNA-directed DNA polymerase activity"/>
    <property type="evidence" value="ECO:0007669"/>
    <property type="project" value="UniProtKB-UniRule"/>
</dbReference>
<evidence type="ECO:0000256" key="5">
    <source>
        <dbReference type="ARBA" id="ARBA00022679"/>
    </source>
</evidence>
<evidence type="ECO:0000256" key="11">
    <source>
        <dbReference type="ARBA" id="ARBA00022932"/>
    </source>
</evidence>
<evidence type="ECO:0000256" key="9">
    <source>
        <dbReference type="ARBA" id="ARBA00022763"/>
    </source>
</evidence>
<dbReference type="GO" id="GO:0009432">
    <property type="term" value="P:SOS response"/>
    <property type="evidence" value="ECO:0007669"/>
    <property type="project" value="TreeGrafter"/>
</dbReference>
<dbReference type="Gene3D" id="3.30.70.270">
    <property type="match status" value="1"/>
</dbReference>
<dbReference type="InterPro" id="IPR043502">
    <property type="entry name" value="DNA/RNA_pol_sf"/>
</dbReference>
<evidence type="ECO:0000256" key="15">
    <source>
        <dbReference type="HAMAP-Rule" id="MF_01113"/>
    </source>
</evidence>
<evidence type="ECO:0000259" key="16">
    <source>
        <dbReference type="PROSITE" id="PS50173"/>
    </source>
</evidence>
<dbReference type="Pfam" id="PF00817">
    <property type="entry name" value="IMS"/>
    <property type="match status" value="1"/>
</dbReference>
<dbReference type="RefSeq" id="WP_039644927.1">
    <property type="nucleotide sequence ID" value="NZ_JXBL01000001.1"/>
</dbReference>
<comment type="subcellular location">
    <subcellularLocation>
        <location evidence="1 15">Cytoplasm</location>
    </subcellularLocation>
</comment>
<dbReference type="GO" id="GO:0005829">
    <property type="term" value="C:cytosol"/>
    <property type="evidence" value="ECO:0007669"/>
    <property type="project" value="TreeGrafter"/>
</dbReference>
<keyword evidence="9 15" id="KW-0227">DNA damage</keyword>
<keyword evidence="18" id="KW-1185">Reference proteome</keyword>
<organism evidence="17 18">
    <name type="scientific">Geobacter soli</name>
    <dbReference type="NCBI Taxonomy" id="1510391"/>
    <lineage>
        <taxon>Bacteria</taxon>
        <taxon>Pseudomonadati</taxon>
        <taxon>Thermodesulfobacteriota</taxon>
        <taxon>Desulfuromonadia</taxon>
        <taxon>Geobacterales</taxon>
        <taxon>Geobacteraceae</taxon>
        <taxon>Geobacter</taxon>
    </lineage>
</organism>
<accession>A0A0C1TSW4</accession>
<keyword evidence="6 15" id="KW-0548">Nucleotidyltransferase</keyword>
<feature type="binding site" evidence="15">
    <location>
        <position position="105"/>
    </location>
    <ligand>
        <name>Mg(2+)</name>
        <dbReference type="ChEBI" id="CHEBI:18420"/>
    </ligand>
</feature>
<keyword evidence="3 15" id="KW-0515">Mutator protein</keyword>
<gene>
    <name evidence="15" type="primary">dinB</name>
    <name evidence="17" type="ORF">SE37_07065</name>
</gene>
<dbReference type="GO" id="GO:0000287">
    <property type="term" value="F:magnesium ion binding"/>
    <property type="evidence" value="ECO:0007669"/>
    <property type="project" value="UniProtKB-UniRule"/>
</dbReference>
<dbReference type="NCBIfam" id="NF002677">
    <property type="entry name" value="PRK02406.1"/>
    <property type="match status" value="1"/>
</dbReference>
<dbReference type="Proteomes" id="UP000031433">
    <property type="component" value="Unassembled WGS sequence"/>
</dbReference>
<dbReference type="Gene3D" id="3.30.1490.100">
    <property type="entry name" value="DNA polymerase, Y-family, little finger domain"/>
    <property type="match status" value="1"/>
</dbReference>
<evidence type="ECO:0000256" key="1">
    <source>
        <dbReference type="ARBA" id="ARBA00004496"/>
    </source>
</evidence>
<keyword evidence="4 15" id="KW-0963">Cytoplasm</keyword>
<dbReference type="CDD" id="cd03586">
    <property type="entry name" value="PolY_Pol_IV_kappa"/>
    <property type="match status" value="1"/>
</dbReference>
<comment type="catalytic activity">
    <reaction evidence="14 15">
        <text>DNA(n) + a 2'-deoxyribonucleoside 5'-triphosphate = DNA(n+1) + diphosphate</text>
        <dbReference type="Rhea" id="RHEA:22508"/>
        <dbReference type="Rhea" id="RHEA-COMP:17339"/>
        <dbReference type="Rhea" id="RHEA-COMP:17340"/>
        <dbReference type="ChEBI" id="CHEBI:33019"/>
        <dbReference type="ChEBI" id="CHEBI:61560"/>
        <dbReference type="ChEBI" id="CHEBI:173112"/>
        <dbReference type="EC" id="2.7.7.7"/>
    </reaction>
</comment>
<keyword evidence="7 15" id="KW-0235">DNA replication</keyword>
<feature type="binding site" evidence="15">
    <location>
        <position position="11"/>
    </location>
    <ligand>
        <name>Mg(2+)</name>
        <dbReference type="ChEBI" id="CHEBI:18420"/>
    </ligand>
</feature>
<evidence type="ECO:0000256" key="3">
    <source>
        <dbReference type="ARBA" id="ARBA00022457"/>
    </source>
</evidence>
<comment type="function">
    <text evidence="15">Poorly processive, error-prone DNA polymerase involved in untargeted mutagenesis. Copies undamaged DNA at stalled replication forks, which arise in vivo from mismatched or misaligned primer ends. These misaligned primers can be extended by PolIV. Exhibits no 3'-5' exonuclease (proofreading) activity. May be involved in translesional synthesis, in conjunction with the beta clamp from PolIII.</text>
</comment>
<dbReference type="SUPFAM" id="SSF100879">
    <property type="entry name" value="Lesion bypass DNA polymerase (Y-family), little finger domain"/>
    <property type="match status" value="1"/>
</dbReference>
<dbReference type="InterPro" id="IPR036775">
    <property type="entry name" value="DNA_pol_Y-fam_lit_finger_sf"/>
</dbReference>
<dbReference type="InterPro" id="IPR022880">
    <property type="entry name" value="DNApol_IV"/>
</dbReference>
<evidence type="ECO:0000256" key="10">
    <source>
        <dbReference type="ARBA" id="ARBA00022842"/>
    </source>
</evidence>
<proteinExistence type="inferred from homology"/>
<evidence type="ECO:0000256" key="2">
    <source>
        <dbReference type="ARBA" id="ARBA00010945"/>
    </source>
</evidence>
<comment type="cofactor">
    <cofactor evidence="15">
        <name>Mg(2+)</name>
        <dbReference type="ChEBI" id="CHEBI:18420"/>
    </cofactor>
    <text evidence="15">Binds 2 magnesium ions per subunit.</text>
</comment>
<dbReference type="Pfam" id="PF21999">
    <property type="entry name" value="IMS_HHH_1"/>
    <property type="match status" value="1"/>
</dbReference>
<feature type="active site" evidence="15">
    <location>
        <position position="106"/>
    </location>
</feature>
<evidence type="ECO:0000256" key="8">
    <source>
        <dbReference type="ARBA" id="ARBA00022723"/>
    </source>
</evidence>
<dbReference type="EC" id="2.7.7.7" evidence="15"/>
<dbReference type="GO" id="GO:0006261">
    <property type="term" value="P:DNA-templated DNA replication"/>
    <property type="evidence" value="ECO:0007669"/>
    <property type="project" value="UniProtKB-UniRule"/>
</dbReference>
<keyword evidence="11 15" id="KW-0239">DNA-directed DNA polymerase</keyword>
<dbReference type="PANTHER" id="PTHR11076:SF33">
    <property type="entry name" value="DNA POLYMERASE KAPPA"/>
    <property type="match status" value="1"/>
</dbReference>
<protein>
    <recommendedName>
        <fullName evidence="15">DNA polymerase IV</fullName>
        <shortName evidence="15">Pol IV</shortName>
        <ecNumber evidence="15">2.7.7.7</ecNumber>
    </recommendedName>
</protein>
<keyword evidence="13 15" id="KW-0234">DNA repair</keyword>
<sequence>MNTHRTILHLDMNAFFASVEQQADPSLQGKPVAVIGSGARTIITTASYEARAHGVRTGMTTHEAKRLCPELILVIGNNREYTRISKLIFEMLGQFTPLVEVFSIDEAFLDLSGSLRLFGSADVIAREIKARILDRFGLTCSIGIAPNKLLAKLASDMQKPDGLTIIPPENVASLMKTTPIRSLCGIGPSTEQRLKYLGISTCNDLGHFSPGILSRHFGVMGARLTQMGQGIDDSPVIPTTTEEEVKSISHSTTLDHDLTSKEDIHKYLLMLSEMVGRRARRYKTKGKTVTLTIRYADFTTFSRQETLPSPLNRSSDIYRAATALLDTLHLTQPIRLLGVAISNLVHASEQLPLFPEEQRLTTLSQAMDQVNDRFGDTAVTFGTLLGQDNCSHVIAPAWRPAGIRDVEVK</sequence>
<dbReference type="GO" id="GO:0042276">
    <property type="term" value="P:error-prone translesion synthesis"/>
    <property type="evidence" value="ECO:0007669"/>
    <property type="project" value="TreeGrafter"/>
</dbReference>
<dbReference type="PROSITE" id="PS50173">
    <property type="entry name" value="UMUC"/>
    <property type="match status" value="1"/>
</dbReference>
<dbReference type="EMBL" id="JXBL01000001">
    <property type="protein sequence ID" value="KIE42403.1"/>
    <property type="molecule type" value="Genomic_DNA"/>
</dbReference>
<evidence type="ECO:0000256" key="12">
    <source>
        <dbReference type="ARBA" id="ARBA00023125"/>
    </source>
</evidence>
<dbReference type="InterPro" id="IPR053848">
    <property type="entry name" value="IMS_HHH_1"/>
</dbReference>
<dbReference type="GO" id="GO:0003684">
    <property type="term" value="F:damaged DNA binding"/>
    <property type="evidence" value="ECO:0007669"/>
    <property type="project" value="InterPro"/>
</dbReference>
<dbReference type="SUPFAM" id="SSF56672">
    <property type="entry name" value="DNA/RNA polymerases"/>
    <property type="match status" value="1"/>
</dbReference>
<dbReference type="InterPro" id="IPR050116">
    <property type="entry name" value="DNA_polymerase-Y"/>
</dbReference>
<evidence type="ECO:0000313" key="17">
    <source>
        <dbReference type="EMBL" id="KIE42403.1"/>
    </source>
</evidence>
<keyword evidence="5 15" id="KW-0808">Transferase</keyword>
<evidence type="ECO:0000256" key="13">
    <source>
        <dbReference type="ARBA" id="ARBA00023204"/>
    </source>
</evidence>
<evidence type="ECO:0000256" key="4">
    <source>
        <dbReference type="ARBA" id="ARBA00022490"/>
    </source>
</evidence>
<reference evidence="17 18" key="1">
    <citation type="submission" date="2015-01" db="EMBL/GenBank/DDBJ databases">
        <title>Genome sequence of the anaerobic bacterium Geobacter soli GSS01, a dissimilatory Fe(III) reducer from soil.</title>
        <authorList>
            <person name="Yang G."/>
            <person name="Zhou S."/>
        </authorList>
    </citation>
    <scope>NUCLEOTIDE SEQUENCE [LARGE SCALE GENOMIC DNA]</scope>
    <source>
        <strain evidence="17 18">GSS01</strain>
    </source>
</reference>
<evidence type="ECO:0000256" key="14">
    <source>
        <dbReference type="ARBA" id="ARBA00049244"/>
    </source>
</evidence>
<dbReference type="InterPro" id="IPR043128">
    <property type="entry name" value="Rev_trsase/Diguanyl_cyclase"/>
</dbReference>
<feature type="domain" description="UmuC" evidence="16">
    <location>
        <begin position="7"/>
        <end position="187"/>
    </location>
</feature>
<dbReference type="FunFam" id="3.40.1170.60:FF:000003">
    <property type="entry name" value="DNA polymerase eta"/>
    <property type="match status" value="1"/>
</dbReference>
<evidence type="ECO:0000313" key="18">
    <source>
        <dbReference type="Proteomes" id="UP000031433"/>
    </source>
</evidence>
<dbReference type="GO" id="GO:0006281">
    <property type="term" value="P:DNA repair"/>
    <property type="evidence" value="ECO:0007669"/>
    <property type="project" value="UniProtKB-UniRule"/>
</dbReference>
<name>A0A0C1TSW4_9BACT</name>
<dbReference type="Pfam" id="PF11799">
    <property type="entry name" value="IMS_C"/>
    <property type="match status" value="1"/>
</dbReference>
<dbReference type="InterPro" id="IPR017961">
    <property type="entry name" value="DNA_pol_Y-fam_little_finger"/>
</dbReference>
<keyword evidence="8 15" id="KW-0479">Metal-binding</keyword>
<comment type="similarity">
    <text evidence="2 15">Belongs to the DNA polymerase type-Y family.</text>
</comment>
<dbReference type="FunFam" id="3.30.1490.100:FF:000016">
    <property type="entry name" value="DNA polymerase IV"/>
    <property type="match status" value="1"/>
</dbReference>
<dbReference type="PANTHER" id="PTHR11076">
    <property type="entry name" value="DNA REPAIR POLYMERASE UMUC / TRANSFERASE FAMILY MEMBER"/>
    <property type="match status" value="1"/>
</dbReference>
<dbReference type="HAMAP" id="MF_01113">
    <property type="entry name" value="DNApol_IV"/>
    <property type="match status" value="1"/>
</dbReference>
<comment type="subunit">
    <text evidence="15">Monomer.</text>
</comment>
<dbReference type="InterPro" id="IPR001126">
    <property type="entry name" value="UmuC"/>
</dbReference>